<feature type="signal peptide" evidence="1">
    <location>
        <begin position="1"/>
        <end position="25"/>
    </location>
</feature>
<protein>
    <submittedName>
        <fullName evidence="2">Uncharacterized protein</fullName>
    </submittedName>
</protein>
<evidence type="ECO:0000256" key="1">
    <source>
        <dbReference type="SAM" id="SignalP"/>
    </source>
</evidence>
<name>A0A1V6R045_9EURO</name>
<keyword evidence="3" id="KW-1185">Reference proteome</keyword>
<reference evidence="3" key="1">
    <citation type="journal article" date="2017" name="Nat. Microbiol.">
        <title>Global analysis of biosynthetic gene clusters reveals vast potential of secondary metabolite production in Penicillium species.</title>
        <authorList>
            <person name="Nielsen J.C."/>
            <person name="Grijseels S."/>
            <person name="Prigent S."/>
            <person name="Ji B."/>
            <person name="Dainat J."/>
            <person name="Nielsen K.F."/>
            <person name="Frisvad J.C."/>
            <person name="Workman M."/>
            <person name="Nielsen J."/>
        </authorList>
    </citation>
    <scope>NUCLEOTIDE SEQUENCE [LARGE SCALE GENOMIC DNA]</scope>
    <source>
        <strain evidence="3">IBT 29486</strain>
    </source>
</reference>
<comment type="caution">
    <text evidence="2">The sequence shown here is derived from an EMBL/GenBank/DDBJ whole genome shotgun (WGS) entry which is preliminary data.</text>
</comment>
<dbReference type="Proteomes" id="UP000191518">
    <property type="component" value="Unassembled WGS sequence"/>
</dbReference>
<dbReference type="EMBL" id="MDYP01000129">
    <property type="protein sequence ID" value="OQD94805.1"/>
    <property type="molecule type" value="Genomic_DNA"/>
</dbReference>
<accession>A0A1V6R045</accession>
<evidence type="ECO:0000313" key="2">
    <source>
        <dbReference type="EMBL" id="OQD94805.1"/>
    </source>
</evidence>
<keyword evidence="1" id="KW-0732">Signal</keyword>
<proteinExistence type="predicted"/>
<dbReference type="AlphaFoldDB" id="A0A1V6R045"/>
<sequence length="62" mass="6668">MQFSYILFGITTLLATVVTAAPAEAGKSDCGRVCYPKDHKCSEGLHLKGVRTNSSFFPVTDS</sequence>
<evidence type="ECO:0000313" key="3">
    <source>
        <dbReference type="Proteomes" id="UP000191518"/>
    </source>
</evidence>
<organism evidence="2 3">
    <name type="scientific">Penicillium vulpinum</name>
    <dbReference type="NCBI Taxonomy" id="29845"/>
    <lineage>
        <taxon>Eukaryota</taxon>
        <taxon>Fungi</taxon>
        <taxon>Dikarya</taxon>
        <taxon>Ascomycota</taxon>
        <taxon>Pezizomycotina</taxon>
        <taxon>Eurotiomycetes</taxon>
        <taxon>Eurotiomycetidae</taxon>
        <taxon>Eurotiales</taxon>
        <taxon>Aspergillaceae</taxon>
        <taxon>Penicillium</taxon>
    </lineage>
</organism>
<feature type="chain" id="PRO_5010735209" evidence="1">
    <location>
        <begin position="26"/>
        <end position="62"/>
    </location>
</feature>
<gene>
    <name evidence="2" type="ORF">PENVUL_c130G03302</name>
</gene>